<dbReference type="PANTHER" id="PTHR24305">
    <property type="entry name" value="CYTOCHROME P450"/>
    <property type="match status" value="1"/>
</dbReference>
<evidence type="ECO:0000256" key="6">
    <source>
        <dbReference type="ARBA" id="ARBA00023004"/>
    </source>
</evidence>
<comment type="caution">
    <text evidence="11">The sequence shown here is derived from an EMBL/GenBank/DDBJ whole genome shotgun (WGS) entry which is preliminary data.</text>
</comment>
<evidence type="ECO:0000256" key="3">
    <source>
        <dbReference type="ARBA" id="ARBA00022617"/>
    </source>
</evidence>
<evidence type="ECO:0000256" key="4">
    <source>
        <dbReference type="ARBA" id="ARBA00022723"/>
    </source>
</evidence>
<evidence type="ECO:0000256" key="5">
    <source>
        <dbReference type="ARBA" id="ARBA00023002"/>
    </source>
</evidence>
<keyword evidence="3 8" id="KW-0349">Heme</keyword>
<dbReference type="PRINTS" id="PR00463">
    <property type="entry name" value="EP450I"/>
</dbReference>
<dbReference type="CDD" id="cd11061">
    <property type="entry name" value="CYP67-like"/>
    <property type="match status" value="1"/>
</dbReference>
<comment type="cofactor">
    <cofactor evidence="1 8">
        <name>heme</name>
        <dbReference type="ChEBI" id="CHEBI:30413"/>
    </cofactor>
</comment>
<dbReference type="EMBL" id="AZNF01000005">
    <property type="protein sequence ID" value="KID66398.1"/>
    <property type="molecule type" value="Genomic_DNA"/>
</dbReference>
<dbReference type="HOGENOM" id="CLU_001570_14_0_1"/>
<dbReference type="Gene3D" id="1.10.630.10">
    <property type="entry name" value="Cytochrome P450"/>
    <property type="match status" value="1"/>
</dbReference>
<feature type="non-terminal residue" evidence="11">
    <location>
        <position position="1"/>
    </location>
</feature>
<keyword evidence="7 9" id="KW-0503">Monooxygenase</keyword>
<evidence type="ECO:0000256" key="7">
    <source>
        <dbReference type="ARBA" id="ARBA00023033"/>
    </source>
</evidence>
<dbReference type="VEuPathDB" id="FungiDB:MAN_04679"/>
<dbReference type="PANTHER" id="PTHR24305:SF29">
    <property type="entry name" value="BENZOATE-PARA-HYDROXYLASE"/>
    <property type="match status" value="1"/>
</dbReference>
<dbReference type="GO" id="GO:0005506">
    <property type="term" value="F:iron ion binding"/>
    <property type="evidence" value="ECO:0007669"/>
    <property type="project" value="InterPro"/>
</dbReference>
<dbReference type="GO" id="GO:0004497">
    <property type="term" value="F:monooxygenase activity"/>
    <property type="evidence" value="ECO:0007669"/>
    <property type="project" value="UniProtKB-KW"/>
</dbReference>
<dbReference type="Pfam" id="PF00067">
    <property type="entry name" value="p450"/>
    <property type="match status" value="1"/>
</dbReference>
<dbReference type="GO" id="GO:0016705">
    <property type="term" value="F:oxidoreductase activity, acting on paired donors, with incorporation or reduction of molecular oxygen"/>
    <property type="evidence" value="ECO:0007669"/>
    <property type="project" value="InterPro"/>
</dbReference>
<dbReference type="InterPro" id="IPR036396">
    <property type="entry name" value="Cyt_P450_sf"/>
</dbReference>
<evidence type="ECO:0000313" key="11">
    <source>
        <dbReference type="EMBL" id="KID66398.1"/>
    </source>
</evidence>
<evidence type="ECO:0000256" key="9">
    <source>
        <dbReference type="RuleBase" id="RU000461"/>
    </source>
</evidence>
<dbReference type="PROSITE" id="PS00086">
    <property type="entry name" value="CYTOCHROME_P450"/>
    <property type="match status" value="1"/>
</dbReference>
<evidence type="ECO:0000256" key="2">
    <source>
        <dbReference type="ARBA" id="ARBA00010617"/>
    </source>
</evidence>
<dbReference type="InterPro" id="IPR050121">
    <property type="entry name" value="Cytochrome_P450_monoxygenase"/>
</dbReference>
<evidence type="ECO:0000256" key="10">
    <source>
        <dbReference type="SAM" id="SignalP"/>
    </source>
</evidence>
<protein>
    <submittedName>
        <fullName evidence="11">Benzoate 4-monooxygenase</fullName>
    </submittedName>
</protein>
<keyword evidence="12" id="KW-1185">Reference proteome</keyword>
<feature type="signal peptide" evidence="10">
    <location>
        <begin position="1"/>
        <end position="18"/>
    </location>
</feature>
<reference evidence="11 12" key="1">
    <citation type="journal article" date="2014" name="Proc. Natl. Acad. Sci. U.S.A.">
        <title>Trajectory and genomic determinants of fungal-pathogen speciation and host adaptation.</title>
        <authorList>
            <person name="Hu X."/>
            <person name="Xiao G."/>
            <person name="Zheng P."/>
            <person name="Shang Y."/>
            <person name="Su Y."/>
            <person name="Zhang X."/>
            <person name="Liu X."/>
            <person name="Zhan S."/>
            <person name="St Leger R.J."/>
            <person name="Wang C."/>
        </authorList>
    </citation>
    <scope>NUCLEOTIDE SEQUENCE [LARGE SCALE GENOMIC DNA]</scope>
    <source>
        <strain evidence="11 12">ARSEF 549</strain>
    </source>
</reference>
<evidence type="ECO:0000256" key="1">
    <source>
        <dbReference type="ARBA" id="ARBA00001971"/>
    </source>
</evidence>
<dbReference type="InterPro" id="IPR017972">
    <property type="entry name" value="Cyt_P450_CS"/>
</dbReference>
<keyword evidence="10" id="KW-0732">Signal</keyword>
<keyword evidence="6 8" id="KW-0408">Iron</keyword>
<proteinExistence type="inferred from homology"/>
<feature type="chain" id="PRO_5002086863" evidence="10">
    <location>
        <begin position="19"/>
        <end position="513"/>
    </location>
</feature>
<keyword evidence="4 8" id="KW-0479">Metal-binding</keyword>
<dbReference type="AlphaFoldDB" id="A0A0B4F7C0"/>
<name>A0A0B4F7C0_METAF</name>
<comment type="similarity">
    <text evidence="2 9">Belongs to the cytochrome P450 family.</text>
</comment>
<dbReference type="GO" id="GO:0020037">
    <property type="term" value="F:heme binding"/>
    <property type="evidence" value="ECO:0007669"/>
    <property type="project" value="InterPro"/>
</dbReference>
<keyword evidence="5 9" id="KW-0560">Oxidoreductase</keyword>
<dbReference type="PRINTS" id="PR00385">
    <property type="entry name" value="P450"/>
</dbReference>
<feature type="binding site" description="axial binding residue" evidence="8">
    <location>
        <position position="462"/>
    </location>
    <ligand>
        <name>heme</name>
        <dbReference type="ChEBI" id="CHEBI:30413"/>
    </ligand>
    <ligandPart>
        <name>Fe</name>
        <dbReference type="ChEBI" id="CHEBI:18248"/>
    </ligandPart>
</feature>
<sequence length="513" mass="57260">MALLSITLVCITLAIVVASYILQHLESCKRRGISGPFPAAWSSLWLFYQCRRRRRYLAVDEAHRKYGKIVSIQPNHFSIADADAIQAVYGHGNGFLKSDFYDAFAGPGHRSIFNTRSRRDHARKRRAIAHVFSARSICQFEPYIRTHIARLVSQWTYMCQNNSGSAKDGYYTFNALPWFSYLTFDVTGDLAFGAPFGMLSQGQDLVDERKTYDASPTCVAAIDVLNRQGDVSAALGCLPQLKPFSKFLPDPFFRLGSKAVENMAGIAIERVRRRLDPEALAENTRMDILAKMMQSRDDSGALLGRDELTTESLAFLVAGSNTTAITLACMVHYVASTPGVMEKLHEAVDEVVPAGVDIPTYDMVKRIPYLDWVIWETLRFHSAFSLGLPRQIPIGSPPVDICGQVFCAGQVVSVPMYTLHHSEEIWGSGADSFDPGRWDPGTRLTARQRGAFMPFSIGPRACIGRNLAEMELRCMAAALFRNFDFELEPAELEFTDGFVRRPSALVIGVKRRI</sequence>
<evidence type="ECO:0000256" key="8">
    <source>
        <dbReference type="PIRSR" id="PIRSR602401-1"/>
    </source>
</evidence>
<dbReference type="InterPro" id="IPR001128">
    <property type="entry name" value="Cyt_P450"/>
</dbReference>
<dbReference type="Proteomes" id="UP000031186">
    <property type="component" value="Unassembled WGS sequence"/>
</dbReference>
<dbReference type="InterPro" id="IPR002401">
    <property type="entry name" value="Cyt_P450_E_grp-I"/>
</dbReference>
<accession>A0A0B4F7C0</accession>
<dbReference type="SUPFAM" id="SSF48264">
    <property type="entry name" value="Cytochrome P450"/>
    <property type="match status" value="1"/>
</dbReference>
<evidence type="ECO:0000313" key="12">
    <source>
        <dbReference type="Proteomes" id="UP000031186"/>
    </source>
</evidence>
<organism evidence="11 12">
    <name type="scientific">Metarhizium anisopliae (strain ARSEF 549)</name>
    <dbReference type="NCBI Taxonomy" id="3151832"/>
    <lineage>
        <taxon>Eukaryota</taxon>
        <taxon>Fungi</taxon>
        <taxon>Dikarya</taxon>
        <taxon>Ascomycota</taxon>
        <taxon>Pezizomycotina</taxon>
        <taxon>Sordariomycetes</taxon>
        <taxon>Hypocreomycetidae</taxon>
        <taxon>Hypocreales</taxon>
        <taxon>Clavicipitaceae</taxon>
        <taxon>Metarhizium</taxon>
    </lineage>
</organism>
<gene>
    <name evidence="11" type="ORF">MAN_04679</name>
</gene>